<dbReference type="Proteomes" id="UP000193427">
    <property type="component" value="Chromosome"/>
</dbReference>
<gene>
    <name evidence="1" type="ORF">A4W93_18650</name>
</gene>
<dbReference type="RefSeq" id="WP_085752042.1">
    <property type="nucleotide sequence ID" value="NZ_CP015118.1"/>
</dbReference>
<dbReference type="EMBL" id="CP015118">
    <property type="protein sequence ID" value="ARN21752.1"/>
    <property type="molecule type" value="Genomic_DNA"/>
</dbReference>
<evidence type="ECO:0000313" key="1">
    <source>
        <dbReference type="EMBL" id="ARN21752.1"/>
    </source>
</evidence>
<organism evidence="1 2">
    <name type="scientific">Piscinibacter gummiphilus</name>
    <dbReference type="NCBI Taxonomy" id="946333"/>
    <lineage>
        <taxon>Bacteria</taxon>
        <taxon>Pseudomonadati</taxon>
        <taxon>Pseudomonadota</taxon>
        <taxon>Betaproteobacteria</taxon>
        <taxon>Burkholderiales</taxon>
        <taxon>Sphaerotilaceae</taxon>
        <taxon>Piscinibacter</taxon>
    </lineage>
</organism>
<accession>A0A1W6LBX2</accession>
<sequence length="134" mass="14675">MTTDMSTDEIKAFQVAATTATLRGWPWRPPFMIHLEEGRWEVCADADLTVRVDVASGRAIPEPTPHEAILDPLTALMRARTFAAAHGLSWKPSFSLECTLTHWVVGACQAQFGGQAFIHVAHDGEVLHSAVNPK</sequence>
<keyword evidence="2" id="KW-1185">Reference proteome</keyword>
<reference evidence="1 2" key="1">
    <citation type="submission" date="2016-04" db="EMBL/GenBank/DDBJ databases">
        <title>Complete genome sequence of natural rubber-degrading, novel Gram-negative bacterium, Rhizobacter gummiphilus strain NS21.</title>
        <authorList>
            <person name="Tabata M."/>
            <person name="Kasai D."/>
            <person name="Fukuda M."/>
        </authorList>
    </citation>
    <scope>NUCLEOTIDE SEQUENCE [LARGE SCALE GENOMIC DNA]</scope>
    <source>
        <strain evidence="1 2">NS21</strain>
    </source>
</reference>
<evidence type="ECO:0000313" key="2">
    <source>
        <dbReference type="Proteomes" id="UP000193427"/>
    </source>
</evidence>
<protein>
    <submittedName>
        <fullName evidence="1">Uncharacterized protein</fullName>
    </submittedName>
</protein>
<proteinExistence type="predicted"/>
<dbReference type="STRING" id="946333.A4W93_18650"/>
<name>A0A1W6LBX2_9BURK</name>
<dbReference type="KEGG" id="rgu:A4W93_18650"/>
<dbReference type="AlphaFoldDB" id="A0A1W6LBX2"/>